<evidence type="ECO:0000256" key="1">
    <source>
        <dbReference type="SAM" id="Phobius"/>
    </source>
</evidence>
<feature type="transmembrane region" description="Helical" evidence="1">
    <location>
        <begin position="44"/>
        <end position="63"/>
    </location>
</feature>
<evidence type="ECO:0008006" key="6">
    <source>
        <dbReference type="Google" id="ProtNLM"/>
    </source>
</evidence>
<sequence>MVFHYSDYRAVTKERVNNVKLKQFFLNRTVRLTGGITVRKVKKVVCLLIIFVSCSLGTVLAKAESSDDYATSRTFLLGWLDQYPKWKNIDKTTIPVENSFFMRHTSNTKAIDLTGGAKLEKDHVDFSSVTSTGSVRITNVGFYNGKSIDTKVSVSKNSKSEKFTLGVTESNFLDWIFNTSKNVTSNLKYEFFISKTNTPIAIGQYMDYKNIDENLSIYIVNTSLESVVSKTPTYLIYDKNKKAGLYLTGSEPAPNPNDPKFEAVVLFPKRESITLQVSKPSTYSSAVGLYYNGAAKTDIETSELEGIESELEVVDSKNTTADIEFVQTVPYKHSVNNYYKNYGVTIPLEKGQLSYDSIEIKDMQDKNASKNFNVKVAENEIKIEATAQALKQASFYDNIYKFKVKYKIDYSKEIDPSSLDEVGYYNFETTAQRNLNGVVSSATAKEKINFNSSISIKHHLDGKPIADVPDSVEKKFLTQKMKISTKITNHKLVSYTPSTIDLENHVLEKTTDEVILNYKHLNAPLLSVAATTLTVDAADNLLHLKGNIKLDELEDYGYTLHLAYNKQNQVIDKGATNSEGKNFEIDVKMIDVVTGKMSATLYVTDEYGNQSNVIGLSIEVFGILQFTSAPIESDFGTIKIPNQKTYIKPKEMQSFKVGDFRGPNKQFNLTVSLIDKTQNNQLSTHFFFKKSADSEMERLENGQAISIYSGKTQADNSQKEFDIDYGKDSGLFLEVTPEMKIGSYEGNLIWTLEDVPK</sequence>
<dbReference type="KEGG" id="ess:ATZ33_16265"/>
<keyword evidence="1" id="KW-0812">Transmembrane</keyword>
<dbReference type="AlphaFoldDB" id="A0A0S3KF05"/>
<keyword evidence="1" id="KW-1133">Transmembrane helix</keyword>
<dbReference type="Proteomes" id="UP000183039">
    <property type="component" value="Unassembled WGS sequence"/>
</dbReference>
<evidence type="ECO:0000313" key="3">
    <source>
        <dbReference type="EMBL" id="OJG91822.1"/>
    </source>
</evidence>
<reference evidence="2 4" key="2">
    <citation type="submission" date="2015-12" db="EMBL/GenBank/DDBJ databases">
        <authorList>
            <person name="Lauer A."/>
            <person name="Humrighouse B."/>
            <person name="Loparev V."/>
            <person name="Shewmaker P.L."/>
            <person name="Whitney A.M."/>
            <person name="McLaughlin R.W."/>
        </authorList>
    </citation>
    <scope>NUCLEOTIDE SEQUENCE [LARGE SCALE GENOMIC DNA]</scope>
    <source>
        <strain evidence="2 4">LMG 23085</strain>
    </source>
</reference>
<organism evidence="3 5">
    <name type="scientific">Enterococcus silesiacus</name>
    <dbReference type="NCBI Taxonomy" id="332949"/>
    <lineage>
        <taxon>Bacteria</taxon>
        <taxon>Bacillati</taxon>
        <taxon>Bacillota</taxon>
        <taxon>Bacilli</taxon>
        <taxon>Lactobacillales</taxon>
        <taxon>Enterococcaceae</taxon>
        <taxon>Enterococcus</taxon>
    </lineage>
</organism>
<evidence type="ECO:0000313" key="5">
    <source>
        <dbReference type="Proteomes" id="UP000183039"/>
    </source>
</evidence>
<evidence type="ECO:0000313" key="4">
    <source>
        <dbReference type="Proteomes" id="UP000065511"/>
    </source>
</evidence>
<keyword evidence="1" id="KW-0472">Membrane</keyword>
<protein>
    <recommendedName>
        <fullName evidence="6">WxL domain-containing protein</fullName>
    </recommendedName>
</protein>
<proteinExistence type="predicted"/>
<accession>A0A0S3KF05</accession>
<name>A0A0S3KF05_9ENTE</name>
<dbReference type="Proteomes" id="UP000065511">
    <property type="component" value="Chromosome"/>
</dbReference>
<reference evidence="3 5" key="1">
    <citation type="submission" date="2014-12" db="EMBL/GenBank/DDBJ databases">
        <title>Draft genome sequences of 29 type strains of Enterococci.</title>
        <authorList>
            <person name="Zhong Z."/>
            <person name="Sun Z."/>
            <person name="Liu W."/>
            <person name="Zhang W."/>
            <person name="Zhang H."/>
        </authorList>
    </citation>
    <scope>NUCLEOTIDE SEQUENCE [LARGE SCALE GENOMIC DNA]</scope>
    <source>
        <strain evidence="3 5">DSM 22801</strain>
    </source>
</reference>
<dbReference type="EMBL" id="JXLC01000010">
    <property type="protein sequence ID" value="OJG91822.1"/>
    <property type="molecule type" value="Genomic_DNA"/>
</dbReference>
<dbReference type="EMBL" id="CP013614">
    <property type="protein sequence ID" value="ALS02875.1"/>
    <property type="molecule type" value="Genomic_DNA"/>
</dbReference>
<evidence type="ECO:0000313" key="2">
    <source>
        <dbReference type="EMBL" id="ALS02875.1"/>
    </source>
</evidence>
<keyword evidence="4" id="KW-1185">Reference proteome</keyword>
<gene>
    <name evidence="2" type="ORF">ATZ33_16265</name>
    <name evidence="3" type="ORF">RV15_GL000262</name>
</gene>